<dbReference type="InterPro" id="IPR029058">
    <property type="entry name" value="AB_hydrolase_fold"/>
</dbReference>
<keyword evidence="4" id="KW-0808">Transferase</keyword>
<dbReference type="SUPFAM" id="SSF53901">
    <property type="entry name" value="Thiolase-like"/>
    <property type="match status" value="1"/>
</dbReference>
<dbReference type="InterPro" id="IPR057326">
    <property type="entry name" value="KR_dom"/>
</dbReference>
<feature type="region of interest" description="Disordered" evidence="7">
    <location>
        <begin position="514"/>
        <end position="544"/>
    </location>
</feature>
<dbReference type="Pfam" id="PF08659">
    <property type="entry name" value="KR"/>
    <property type="match status" value="1"/>
</dbReference>
<evidence type="ECO:0000256" key="5">
    <source>
        <dbReference type="ARBA" id="ARBA00023315"/>
    </source>
</evidence>
<keyword evidence="5" id="KW-0012">Acyltransferase</keyword>
<evidence type="ECO:0000256" key="2">
    <source>
        <dbReference type="ARBA" id="ARBA00022450"/>
    </source>
</evidence>
<dbReference type="Pfam" id="PF21089">
    <property type="entry name" value="PKS_DH_N"/>
    <property type="match status" value="1"/>
</dbReference>
<dbReference type="Gene3D" id="3.30.70.3290">
    <property type="match status" value="1"/>
</dbReference>
<dbReference type="Pfam" id="PF02801">
    <property type="entry name" value="Ketoacyl-synt_C"/>
    <property type="match status" value="1"/>
</dbReference>
<dbReference type="Gene3D" id="3.10.129.110">
    <property type="entry name" value="Polyketide synthase dehydratase"/>
    <property type="match status" value="1"/>
</dbReference>
<feature type="active site" description="Proton acceptor; for dehydratase activity" evidence="6">
    <location>
        <position position="1479"/>
    </location>
</feature>
<dbReference type="InterPro" id="IPR049900">
    <property type="entry name" value="PKS_mFAS_DH"/>
</dbReference>
<reference evidence="11 12" key="1">
    <citation type="submission" date="2021-01" db="EMBL/GenBank/DDBJ databases">
        <title>Whole genome shotgun sequence of Actinoplanes couchii NBRC 106145.</title>
        <authorList>
            <person name="Komaki H."/>
            <person name="Tamura T."/>
        </authorList>
    </citation>
    <scope>NUCLEOTIDE SEQUENCE [LARGE SCALE GENOMIC DNA]</scope>
    <source>
        <strain evidence="11 12">NBRC 106145</strain>
    </source>
</reference>
<dbReference type="Proteomes" id="UP000612282">
    <property type="component" value="Unassembled WGS sequence"/>
</dbReference>
<dbReference type="PROSITE" id="PS52019">
    <property type="entry name" value="PKS_MFAS_DH"/>
    <property type="match status" value="1"/>
</dbReference>
<dbReference type="SUPFAM" id="SSF53474">
    <property type="entry name" value="alpha/beta-Hydrolases"/>
    <property type="match status" value="1"/>
</dbReference>
<dbReference type="Pfam" id="PF00975">
    <property type="entry name" value="Thioesterase"/>
    <property type="match status" value="1"/>
</dbReference>
<dbReference type="CDD" id="cd00833">
    <property type="entry name" value="PKS"/>
    <property type="match status" value="1"/>
</dbReference>
<dbReference type="Gene3D" id="3.40.50.1820">
    <property type="entry name" value="alpha/beta hydrolase"/>
    <property type="match status" value="1"/>
</dbReference>
<dbReference type="InterPro" id="IPR014043">
    <property type="entry name" value="Acyl_transferase_dom"/>
</dbReference>
<evidence type="ECO:0000313" key="12">
    <source>
        <dbReference type="Proteomes" id="UP000612282"/>
    </source>
</evidence>
<dbReference type="InterPro" id="IPR014031">
    <property type="entry name" value="Ketoacyl_synth_C"/>
</dbReference>
<dbReference type="Gene3D" id="3.40.50.12780">
    <property type="entry name" value="N-terminal domain of ligase-like"/>
    <property type="match status" value="1"/>
</dbReference>
<dbReference type="SMART" id="SM00825">
    <property type="entry name" value="PKS_KS"/>
    <property type="match status" value="1"/>
</dbReference>
<evidence type="ECO:0000256" key="3">
    <source>
        <dbReference type="ARBA" id="ARBA00022553"/>
    </source>
</evidence>
<comment type="cofactor">
    <cofactor evidence="1">
        <name>pantetheine 4'-phosphate</name>
        <dbReference type="ChEBI" id="CHEBI:47942"/>
    </cofactor>
</comment>
<dbReference type="InterPro" id="IPR014030">
    <property type="entry name" value="Ketoacyl_synth_N"/>
</dbReference>
<dbReference type="InterPro" id="IPR050091">
    <property type="entry name" value="PKS_NRPS_Biosynth_Enz"/>
</dbReference>
<organism evidence="11 12">
    <name type="scientific">Actinoplanes couchii</name>
    <dbReference type="NCBI Taxonomy" id="403638"/>
    <lineage>
        <taxon>Bacteria</taxon>
        <taxon>Bacillati</taxon>
        <taxon>Actinomycetota</taxon>
        <taxon>Actinomycetes</taxon>
        <taxon>Micromonosporales</taxon>
        <taxon>Micromonosporaceae</taxon>
        <taxon>Actinoplanes</taxon>
    </lineage>
</organism>
<feature type="region of interest" description="N-terminal hotdog fold" evidence="6">
    <location>
        <begin position="1447"/>
        <end position="1562"/>
    </location>
</feature>
<dbReference type="SUPFAM" id="SSF51735">
    <property type="entry name" value="NAD(P)-binding Rossmann-fold domains"/>
    <property type="match status" value="2"/>
</dbReference>
<sequence>MPVPESIVEFLGLHAERQPDRIAVTSGGRQITFAGLEQRTREFAAGLAALGVERGARVLICLPAGIDAIVATLGTVRAAAVGVPVNPRSTTAELEQYAEDCTPTLTVTADNVAEILAASGAEAVFGAEAAGAEQAGKAGRAESAGKAGQAGQFEGTEEPEASPAVVARDDLGLEEDAWIHYTSGSTGRPKGVVSSQGSWLWMLEQSLVGHLGFTADDRLLWPLPLFHALGHARCVLAVAVVGMSATVLDHTGDDELITALETSAPTIFTGVPTVYHRLIAALGDRRLDLPGLRMCVTGGAPCPPQLRSAVRHLLGAPLINSYGSTETCGAIAMEHPDREPIAEGSVGRVIRTVRIADPATGAELPAGAEGEVQVGGKALMKGYRGLPDATAEVLSDGWYHTGDLGRLDGDQLVLTGRARDLIIRGGANVHPAEIEKVLLDLPGVADVAVAGRPHHRLGQVAIGYVVPKSPDVEAPALLAAARRRMSAAKAPDEIQIVASIPRTASGKVIRDELGAPRRPGKTVRDDLGASDKNGVPMGTDDPVQDDDPIVIVAMACRFPGGVRSPEDLWAMVDGGVDAIGPFPSDRGWDPGLYDPDPDRARHTYVRTGGFLDGVTDFDPAPFGIGATEAVGMDPQQRLLLETAWELWERAGIDPGTVRGSDTGTYLGLMYRDYVGLTYRGNGTLEADLEGHLVLGSAGSVASGRINYTFGLTGPAVSVDTACSSSLVAMHWAARALRAGECSMAIAGGVTVMSTPDPFVVFSRLRGLAPDGRVKAFAADADGTAWAEGAGLLLLERLSDARRHGHPVLAVLRGTAIGSDGASNGLAAPHGPAQQRVIRAALADAGLGPADVDAVEAHGTGTLLGDPIEAQALLATYGRDRPAGQPLWLGTVKSNIGHTQAAAGVAGVIKMVQALRHGRLPRTLNVDRPSEHVDWTAGDVRLLTEARPWPQTGRRSRAAVSSFGISGTNAHVIVEEAPPADDLPAPGDQEGLPLLLSAADVTALAHRAQQLTGSDHRSATTVGGRKAGPDHQSATTASGRRAGSDHQLATAVDGGKAGLDSRSAAAAGGGKAPDRLSAAAVGAGRASQRHRAALLGGPATWPDALAALATGHRHPRLVTGDGRPAGKVAFLFPGQGAQRPGMRDLLPYDVFRTAFDEVMTALGDPVPDNADVDRTENAQPLLFAYGVAAARLLQSWGIVPDVLAGHSIGELAAAHVAGILTLQDAATLVGARARLMGALPAGGAMAAIDTDEASVRAQLRPGVVIAAVNGPRSVVISGDEPAVTASAQALREHGHRATMLRVSHAFHSAHMDPVLGEFAAVAAGITYRPARIPVLSTRTGRPAVGDDLRSAEYWTRQLREPVRFADVVPEMPDLAVELGPVPTLAQHVPQGTILATMDGAATLWARGVAVDRAALLGRPDPRRVAALPTYPFQRRRFWITGSGPERSTALLDSMVAEPGTGRHVATGRLSPTAQPWLGDHTIGGETLVPGALFAEAALAFGAWAGVPVVTEMVIERPLVLAGDDVDLRLVLDAPEPDGSRALEIRSGHTLHVSGRCAAGDEEPGEWDWAGEWPPAGAEPVDLGGFYDDSGYGPAFRGVSAAWRTGNQVFAEVRLPAAAGTSPDPHPARLDAALHPARLIDDRNQTPRVPFVWSGIRRFTPVAAVRVRIQSSAADRVRVQLAGADGQPVLEIGSLTLRALPQPLYRISLAPVPPGQRVADPVLLDASMPTAVSPEQVRAQFWTVAARLREQLAGASRVVVTTDSPVVAGLVRVAAAEYPGQVGLVHTDGTETSRRVVPDVVHSGEPEITIVDGVPGVPRLVRASVRSGAPTGFGDGTVLITGGTGALGRLLARHLVSAHGVRHLLLVSRSASAVDIGPDASVTVRAADVSDRAQVAALVAAADPPITAVIHAAGVLDDGPIATLTRERADAVLRSKVDGAWHLDELLPGDLAAFILCSSASSLRGNGGQAAYAAGNAYLNDLARRRRGALSLAWGPLDLDGGMPLPSGRADAGMPQPSGRPSLRPMTPAEVTAAFDAALLGADPVLAPVVYRSKERAVQPAAVPGRLLAGLAGPELVTALEELLRGEMAGELGHADPAMVDVRGAFTDQGLDSVSSIQLRTRLVAATGVAMPATVVFDHPTPAALARWIADRMGSAPGAVPPPAQDVDDSLVGMFTAIADSGQNCLAVNLLISASALPVTDSSHRAPVGPVPLTERPDGPLLICVPSYGPAGAAEFRVFAQAADHAVTVLPLPGYDSRRQTPESFDELLDMLIDAAVRAAGDRPYVLVGRSSGGMLAHAMTERLESLDVPGPAGLVLLDTYENDLSLLTDDWIAALVTTGLNRSTALIGAAAARTALLATGSHLRLVRDQRPSPVKTPSLLVAASSPVPGMPADWRTARSVPHERTEVPGDHVTMLDRHAATTAATVTRWAARLLR</sequence>
<dbReference type="InterPro" id="IPR042104">
    <property type="entry name" value="PKS_dehydratase_sf"/>
</dbReference>
<evidence type="ECO:0000259" key="10">
    <source>
        <dbReference type="PROSITE" id="PS52019"/>
    </source>
</evidence>
<dbReference type="PROSITE" id="PS52004">
    <property type="entry name" value="KS3_2"/>
    <property type="match status" value="1"/>
</dbReference>
<dbReference type="PANTHER" id="PTHR43775:SF51">
    <property type="entry name" value="INACTIVE PHENOLPHTHIOCEROL SYNTHESIS POLYKETIDE SYNTHASE TYPE I PKS1-RELATED"/>
    <property type="match status" value="1"/>
</dbReference>
<feature type="region of interest" description="Disordered" evidence="7">
    <location>
        <begin position="136"/>
        <end position="163"/>
    </location>
</feature>
<dbReference type="InterPro" id="IPR036291">
    <property type="entry name" value="NAD(P)-bd_dom_sf"/>
</dbReference>
<keyword evidence="12" id="KW-1185">Reference proteome</keyword>
<dbReference type="InterPro" id="IPR013968">
    <property type="entry name" value="PKS_KR"/>
</dbReference>
<dbReference type="InterPro" id="IPR036736">
    <property type="entry name" value="ACP-like_sf"/>
</dbReference>
<proteinExistence type="predicted"/>
<dbReference type="Pfam" id="PF14765">
    <property type="entry name" value="PS-DH"/>
    <property type="match status" value="1"/>
</dbReference>
<dbReference type="SUPFAM" id="SSF56801">
    <property type="entry name" value="Acetyl-CoA synthetase-like"/>
    <property type="match status" value="1"/>
</dbReference>
<dbReference type="InterPro" id="IPR018201">
    <property type="entry name" value="Ketoacyl_synth_AS"/>
</dbReference>
<evidence type="ECO:0000256" key="6">
    <source>
        <dbReference type="PROSITE-ProRule" id="PRU01363"/>
    </source>
</evidence>
<accession>A0ABQ3X8L4</accession>
<dbReference type="Gene3D" id="3.40.366.10">
    <property type="entry name" value="Malonyl-Coenzyme A Acyl Carrier Protein, domain 2"/>
    <property type="match status" value="1"/>
</dbReference>
<dbReference type="Gene3D" id="3.40.50.720">
    <property type="entry name" value="NAD(P)-binding Rossmann-like Domain"/>
    <property type="match status" value="1"/>
</dbReference>
<dbReference type="Pfam" id="PF00501">
    <property type="entry name" value="AMP-binding"/>
    <property type="match status" value="1"/>
</dbReference>
<feature type="region of interest" description="C-terminal hotdog fold" evidence="6">
    <location>
        <begin position="1576"/>
        <end position="1704"/>
    </location>
</feature>
<dbReference type="InterPro" id="IPR020807">
    <property type="entry name" value="PKS_DH"/>
</dbReference>
<dbReference type="InterPro" id="IPR020806">
    <property type="entry name" value="PKS_PP-bd"/>
</dbReference>
<dbReference type="SMART" id="SM00827">
    <property type="entry name" value="PKS_AT"/>
    <property type="match status" value="1"/>
</dbReference>
<evidence type="ECO:0000259" key="8">
    <source>
        <dbReference type="PROSITE" id="PS50075"/>
    </source>
</evidence>
<dbReference type="InterPro" id="IPR025110">
    <property type="entry name" value="AMP-bd_C"/>
</dbReference>
<comment type="caution">
    <text evidence="11">The sequence shown here is derived from an EMBL/GenBank/DDBJ whole genome shotgun (WGS) entry which is preliminary data.</text>
</comment>
<dbReference type="Gene3D" id="3.30.300.30">
    <property type="match status" value="1"/>
</dbReference>
<evidence type="ECO:0000256" key="1">
    <source>
        <dbReference type="ARBA" id="ARBA00001957"/>
    </source>
</evidence>
<dbReference type="SMART" id="SM00822">
    <property type="entry name" value="PKS_KR"/>
    <property type="match status" value="1"/>
</dbReference>
<name>A0ABQ3X8L4_9ACTN</name>
<protein>
    <submittedName>
        <fullName evidence="11">Polyketide synthase</fullName>
    </submittedName>
</protein>
<dbReference type="Pfam" id="PF00698">
    <property type="entry name" value="Acyl_transf_1"/>
    <property type="match status" value="1"/>
</dbReference>
<dbReference type="InterPro" id="IPR009081">
    <property type="entry name" value="PP-bd_ACP"/>
</dbReference>
<dbReference type="SMART" id="SM00823">
    <property type="entry name" value="PKS_PP"/>
    <property type="match status" value="1"/>
</dbReference>
<dbReference type="Pfam" id="PF00109">
    <property type="entry name" value="ketoacyl-synt"/>
    <property type="match status" value="1"/>
</dbReference>
<keyword evidence="2" id="KW-0596">Phosphopantetheine</keyword>
<dbReference type="InterPro" id="IPR001031">
    <property type="entry name" value="Thioesterase"/>
</dbReference>
<feature type="domain" description="Ketosynthase family 3 (KS3)" evidence="9">
    <location>
        <begin position="546"/>
        <end position="975"/>
    </location>
</feature>
<dbReference type="InterPro" id="IPR016035">
    <property type="entry name" value="Acyl_Trfase/lysoPLipase"/>
</dbReference>
<dbReference type="InterPro" id="IPR020802">
    <property type="entry name" value="TesA-like"/>
</dbReference>
<dbReference type="InterPro" id="IPR042099">
    <property type="entry name" value="ANL_N_sf"/>
</dbReference>
<dbReference type="InterPro" id="IPR000873">
    <property type="entry name" value="AMP-dep_synth/lig_dom"/>
</dbReference>
<feature type="active site" description="Proton donor; for dehydratase activity" evidence="6">
    <location>
        <position position="1629"/>
    </location>
</feature>
<dbReference type="InterPro" id="IPR049551">
    <property type="entry name" value="PKS_DH_C"/>
</dbReference>
<feature type="region of interest" description="Disordered" evidence="7">
    <location>
        <begin position="1007"/>
        <end position="1073"/>
    </location>
</feature>
<dbReference type="PROSITE" id="PS50075">
    <property type="entry name" value="CARRIER"/>
    <property type="match status" value="1"/>
</dbReference>
<dbReference type="SMART" id="SM01294">
    <property type="entry name" value="PKS_PP_betabranch"/>
    <property type="match status" value="1"/>
</dbReference>
<dbReference type="InterPro" id="IPR045851">
    <property type="entry name" value="AMP-bd_C_sf"/>
</dbReference>
<dbReference type="Pfam" id="PF00550">
    <property type="entry name" value="PP-binding"/>
    <property type="match status" value="1"/>
</dbReference>
<dbReference type="InterPro" id="IPR020845">
    <property type="entry name" value="AMP-binding_CS"/>
</dbReference>
<dbReference type="Pfam" id="PF13193">
    <property type="entry name" value="AMP-binding_C"/>
    <property type="match status" value="1"/>
</dbReference>
<dbReference type="Pfam" id="PF16197">
    <property type="entry name" value="KAsynt_C_assoc"/>
    <property type="match status" value="1"/>
</dbReference>
<dbReference type="EMBL" id="BOMG01000042">
    <property type="protein sequence ID" value="GID54845.1"/>
    <property type="molecule type" value="Genomic_DNA"/>
</dbReference>
<dbReference type="CDD" id="cd08956">
    <property type="entry name" value="KR_3_FAS_SDR_x"/>
    <property type="match status" value="1"/>
</dbReference>
<dbReference type="InterPro" id="IPR016036">
    <property type="entry name" value="Malonyl_transacylase_ACP-bd"/>
</dbReference>
<dbReference type="InterPro" id="IPR020841">
    <property type="entry name" value="PKS_Beta-ketoAc_synthase_dom"/>
</dbReference>
<dbReference type="InterPro" id="IPR049552">
    <property type="entry name" value="PKS_DH_N"/>
</dbReference>
<dbReference type="Gene3D" id="1.10.1200.10">
    <property type="entry name" value="ACP-like"/>
    <property type="match status" value="1"/>
</dbReference>
<dbReference type="SMART" id="SM00824">
    <property type="entry name" value="PKS_TE"/>
    <property type="match status" value="1"/>
</dbReference>
<dbReference type="Gene3D" id="3.40.47.10">
    <property type="match status" value="1"/>
</dbReference>
<feature type="domain" description="Carrier" evidence="8">
    <location>
        <begin position="2073"/>
        <end position="2151"/>
    </location>
</feature>
<evidence type="ECO:0000256" key="4">
    <source>
        <dbReference type="ARBA" id="ARBA00022679"/>
    </source>
</evidence>
<dbReference type="InterPro" id="IPR001227">
    <property type="entry name" value="Ac_transferase_dom_sf"/>
</dbReference>
<evidence type="ECO:0000256" key="7">
    <source>
        <dbReference type="SAM" id="MobiDB-lite"/>
    </source>
</evidence>
<gene>
    <name evidence="11" type="ORF">Aco03nite_032490</name>
</gene>
<dbReference type="SUPFAM" id="SSF55048">
    <property type="entry name" value="Probable ACP-binding domain of malonyl-CoA ACP transacylase"/>
    <property type="match status" value="1"/>
</dbReference>
<dbReference type="PANTHER" id="PTHR43775">
    <property type="entry name" value="FATTY ACID SYNTHASE"/>
    <property type="match status" value="1"/>
</dbReference>
<dbReference type="InterPro" id="IPR016039">
    <property type="entry name" value="Thiolase-like"/>
</dbReference>
<dbReference type="PROSITE" id="PS00455">
    <property type="entry name" value="AMP_BINDING"/>
    <property type="match status" value="1"/>
</dbReference>
<dbReference type="PROSITE" id="PS00606">
    <property type="entry name" value="KS3_1"/>
    <property type="match status" value="1"/>
</dbReference>
<dbReference type="SUPFAM" id="SSF47336">
    <property type="entry name" value="ACP-like"/>
    <property type="match status" value="1"/>
</dbReference>
<dbReference type="SMART" id="SM00826">
    <property type="entry name" value="PKS_DH"/>
    <property type="match status" value="1"/>
</dbReference>
<dbReference type="InterPro" id="IPR032821">
    <property type="entry name" value="PKS_assoc"/>
</dbReference>
<feature type="domain" description="PKS/mFAS DH" evidence="10">
    <location>
        <begin position="1447"/>
        <end position="1704"/>
    </location>
</feature>
<evidence type="ECO:0000259" key="9">
    <source>
        <dbReference type="PROSITE" id="PS52004"/>
    </source>
</evidence>
<dbReference type="SUPFAM" id="SSF52151">
    <property type="entry name" value="FabD/lysophospholipase-like"/>
    <property type="match status" value="1"/>
</dbReference>
<keyword evidence="3" id="KW-0597">Phosphoprotein</keyword>
<evidence type="ECO:0000313" key="11">
    <source>
        <dbReference type="EMBL" id="GID54845.1"/>
    </source>
</evidence>